<reference evidence="3 4" key="1">
    <citation type="submission" date="2017-02" db="EMBL/GenBank/DDBJ databases">
        <authorList>
            <person name="Peterson S.W."/>
        </authorList>
    </citation>
    <scope>NUCLEOTIDE SEQUENCE [LARGE SCALE GENOMIC DNA]</scope>
    <source>
        <strain evidence="3 4">B Ar 00.02</strain>
    </source>
</reference>
<protein>
    <submittedName>
        <fullName evidence="3">Phytoene synthase</fullName>
        <ecNumber evidence="3">2.5.1.32</ecNumber>
    </submittedName>
</protein>
<evidence type="ECO:0000256" key="2">
    <source>
        <dbReference type="ARBA" id="ARBA00022679"/>
    </source>
</evidence>
<dbReference type="AlphaFoldDB" id="A0A1R4EWH8"/>
<accession>A0A1R4EWH8</accession>
<dbReference type="InterPro" id="IPR002060">
    <property type="entry name" value="Squ/phyt_synthse"/>
</dbReference>
<dbReference type="SFLD" id="SFLDS00005">
    <property type="entry name" value="Isoprenoid_Synthase_Type_I"/>
    <property type="match status" value="1"/>
</dbReference>
<dbReference type="RefSeq" id="WP_086994221.1">
    <property type="nucleotide sequence ID" value="NZ_FUHW01000006.1"/>
</dbReference>
<dbReference type="PANTHER" id="PTHR31480">
    <property type="entry name" value="BIFUNCTIONAL LYCOPENE CYCLASE/PHYTOENE SYNTHASE"/>
    <property type="match status" value="1"/>
</dbReference>
<dbReference type="Pfam" id="PF00494">
    <property type="entry name" value="SQS_PSY"/>
    <property type="match status" value="1"/>
</dbReference>
<evidence type="ECO:0000313" key="3">
    <source>
        <dbReference type="EMBL" id="SJM48024.1"/>
    </source>
</evidence>
<dbReference type="Proteomes" id="UP000195913">
    <property type="component" value="Unassembled WGS sequence"/>
</dbReference>
<dbReference type="InterPro" id="IPR008949">
    <property type="entry name" value="Isoprenoid_synthase_dom_sf"/>
</dbReference>
<dbReference type="GO" id="GO:0004311">
    <property type="term" value="F:geranylgeranyl diphosphate synthase activity"/>
    <property type="evidence" value="ECO:0007669"/>
    <property type="project" value="InterPro"/>
</dbReference>
<comment type="pathway">
    <text evidence="1">Carotenoid biosynthesis; phytoene biosynthesis.</text>
</comment>
<organism evidence="3 4">
    <name type="scientific">Arthrobacter rhombi</name>
    <dbReference type="NCBI Taxonomy" id="71253"/>
    <lineage>
        <taxon>Bacteria</taxon>
        <taxon>Bacillati</taxon>
        <taxon>Actinomycetota</taxon>
        <taxon>Actinomycetes</taxon>
        <taxon>Micrococcales</taxon>
        <taxon>Micrococcaceae</taxon>
        <taxon>Arthrobacter</taxon>
    </lineage>
</organism>
<keyword evidence="2 3" id="KW-0808">Transferase</keyword>
<dbReference type="SFLD" id="SFLDG01018">
    <property type="entry name" value="Squalene/Phytoene_Synthase_Lik"/>
    <property type="match status" value="1"/>
</dbReference>
<sequence length="294" mass="31387">MSIHDLSKYSDAAGRSAGIVISRYSSSFGLACRMLGHHARRDIENIYALVRVADEVVDGAAAAAGLDIVAVGEQLNRLEQETELALRTGYSTNLVVHAFALTARACGIQASLTQPFFASMRADLTVTRHDAESLDEYIYGSAEVVGLMCLRVFQTMPGASTGHDQELERAARSLGSAFQKVNFLRDLAADGEELGRNYVPGSGTAPLDEATKDHLVAQIRRELMDAEAGLPLLAPGARRAVALAHGLFAALVDRLDAAPAEQLLRVRIRVPGAEKASIALRALAARSPRNAKAV</sequence>
<dbReference type="InterPro" id="IPR044843">
    <property type="entry name" value="Trans_IPPS_bact-type"/>
</dbReference>
<dbReference type="SFLD" id="SFLDG01212">
    <property type="entry name" value="Phytoene_synthase_like"/>
    <property type="match status" value="1"/>
</dbReference>
<dbReference type="Gene3D" id="1.10.600.10">
    <property type="entry name" value="Farnesyl Diphosphate Synthase"/>
    <property type="match status" value="1"/>
</dbReference>
<name>A0A1R4EWH8_9MICC</name>
<gene>
    <name evidence="3" type="ORF">FM101_01125</name>
</gene>
<dbReference type="EC" id="2.5.1.32" evidence="3"/>
<keyword evidence="4" id="KW-1185">Reference proteome</keyword>
<evidence type="ECO:0000256" key="1">
    <source>
        <dbReference type="ARBA" id="ARBA00004684"/>
    </source>
</evidence>
<dbReference type="PROSITE" id="PS01045">
    <property type="entry name" value="SQUALEN_PHYTOEN_SYN_2"/>
    <property type="match status" value="1"/>
</dbReference>
<evidence type="ECO:0000313" key="4">
    <source>
        <dbReference type="Proteomes" id="UP000195913"/>
    </source>
</evidence>
<dbReference type="SUPFAM" id="SSF48576">
    <property type="entry name" value="Terpenoid synthases"/>
    <property type="match status" value="1"/>
</dbReference>
<dbReference type="EMBL" id="FUHW01000006">
    <property type="protein sequence ID" value="SJM48024.1"/>
    <property type="molecule type" value="Genomic_DNA"/>
</dbReference>
<proteinExistence type="predicted"/>
<dbReference type="GO" id="GO:0008299">
    <property type="term" value="P:isoprenoid biosynthetic process"/>
    <property type="evidence" value="ECO:0007669"/>
    <property type="project" value="UniProtKB-ARBA"/>
</dbReference>
<dbReference type="InterPro" id="IPR019845">
    <property type="entry name" value="Squalene/phytoene_synthase_CS"/>
</dbReference>
<dbReference type="UniPathway" id="UPA00799"/>